<evidence type="ECO:0000256" key="6">
    <source>
        <dbReference type="ARBA" id="ARBA00022989"/>
    </source>
</evidence>
<comment type="similarity">
    <text evidence="2">Belongs to the AAE transporter (TC 2.A.81) family.</text>
</comment>
<evidence type="ECO:0000256" key="5">
    <source>
        <dbReference type="ARBA" id="ARBA00022692"/>
    </source>
</evidence>
<accession>A0A3S4VH89</accession>
<dbReference type="PANTHER" id="PTHR30445:SF3">
    <property type="entry name" value="TRANSPORT PROTEIN YIDE-RELATED"/>
    <property type="match status" value="1"/>
</dbReference>
<evidence type="ECO:0000256" key="1">
    <source>
        <dbReference type="ARBA" id="ARBA00004651"/>
    </source>
</evidence>
<dbReference type="EMBL" id="LR134355">
    <property type="protein sequence ID" value="VEG47540.1"/>
    <property type="molecule type" value="Genomic_DNA"/>
</dbReference>
<evidence type="ECO:0000256" key="3">
    <source>
        <dbReference type="ARBA" id="ARBA00022448"/>
    </source>
</evidence>
<organism evidence="10 11">
    <name type="scientific">Mycolicibacterium chitae</name>
    <name type="common">Mycobacterium chitae</name>
    <dbReference type="NCBI Taxonomy" id="1792"/>
    <lineage>
        <taxon>Bacteria</taxon>
        <taxon>Bacillati</taxon>
        <taxon>Actinomycetota</taxon>
        <taxon>Actinomycetes</taxon>
        <taxon>Mycobacteriales</taxon>
        <taxon>Mycobacteriaceae</taxon>
        <taxon>Mycolicibacterium</taxon>
    </lineage>
</organism>
<feature type="transmembrane region" description="Helical" evidence="8">
    <location>
        <begin position="381"/>
        <end position="403"/>
    </location>
</feature>
<keyword evidence="4" id="KW-1003">Cell membrane</keyword>
<dbReference type="NCBIfam" id="TIGR01625">
    <property type="entry name" value="YidE_YbjL_dupl"/>
    <property type="match status" value="1"/>
</dbReference>
<evidence type="ECO:0000313" key="10">
    <source>
        <dbReference type="EMBL" id="VEG47540.1"/>
    </source>
</evidence>
<evidence type="ECO:0000259" key="9">
    <source>
        <dbReference type="PROSITE" id="PS51202"/>
    </source>
</evidence>
<dbReference type="GO" id="GO:0006813">
    <property type="term" value="P:potassium ion transport"/>
    <property type="evidence" value="ECO:0007669"/>
    <property type="project" value="InterPro"/>
</dbReference>
<evidence type="ECO:0000256" key="2">
    <source>
        <dbReference type="ARBA" id="ARBA00009854"/>
    </source>
</evidence>
<dbReference type="Pfam" id="PF02080">
    <property type="entry name" value="TrkA_C"/>
    <property type="match status" value="1"/>
</dbReference>
<keyword evidence="5 8" id="KW-0812">Transmembrane</keyword>
<feature type="domain" description="RCK C-terminal" evidence="9">
    <location>
        <begin position="265"/>
        <end position="349"/>
    </location>
</feature>
<feature type="transmembrane region" description="Helical" evidence="8">
    <location>
        <begin position="509"/>
        <end position="533"/>
    </location>
</feature>
<dbReference type="Proteomes" id="UP000282551">
    <property type="component" value="Chromosome"/>
</dbReference>
<feature type="transmembrane region" description="Helical" evidence="8">
    <location>
        <begin position="38"/>
        <end position="55"/>
    </location>
</feature>
<feature type="transmembrane region" description="Helical" evidence="8">
    <location>
        <begin position="93"/>
        <end position="113"/>
    </location>
</feature>
<reference evidence="10 11" key="1">
    <citation type="submission" date="2018-12" db="EMBL/GenBank/DDBJ databases">
        <authorList>
            <consortium name="Pathogen Informatics"/>
        </authorList>
    </citation>
    <scope>NUCLEOTIDE SEQUENCE [LARGE SCALE GENOMIC DNA]</scope>
    <source>
        <strain evidence="10 11">NCTC10485</strain>
    </source>
</reference>
<feature type="transmembrane region" description="Helical" evidence="8">
    <location>
        <begin position="61"/>
        <end position="81"/>
    </location>
</feature>
<feature type="transmembrane region" description="Helical" evidence="8">
    <location>
        <begin position="12"/>
        <end position="31"/>
    </location>
</feature>
<dbReference type="InterPro" id="IPR050144">
    <property type="entry name" value="AAE_transporter"/>
</dbReference>
<dbReference type="AlphaFoldDB" id="A0A3S4VH89"/>
<feature type="transmembrane region" description="Helical" evidence="8">
    <location>
        <begin position="156"/>
        <end position="178"/>
    </location>
</feature>
<dbReference type="OrthoDB" id="9155749at2"/>
<dbReference type="RefSeq" id="WP_126333457.1">
    <property type="nucleotide sequence ID" value="NZ_AP022604.1"/>
</dbReference>
<feature type="transmembrane region" description="Helical" evidence="8">
    <location>
        <begin position="450"/>
        <end position="471"/>
    </location>
</feature>
<evidence type="ECO:0000256" key="7">
    <source>
        <dbReference type="ARBA" id="ARBA00023136"/>
    </source>
</evidence>
<dbReference type="InterPro" id="IPR006512">
    <property type="entry name" value="YidE_YbjL"/>
</dbReference>
<dbReference type="Gene3D" id="3.30.70.1450">
    <property type="entry name" value="Regulator of K+ conductance, C-terminal domain"/>
    <property type="match status" value="1"/>
</dbReference>
<dbReference type="GO" id="GO:0005886">
    <property type="term" value="C:plasma membrane"/>
    <property type="evidence" value="ECO:0007669"/>
    <property type="project" value="UniProtKB-SubCell"/>
</dbReference>
<evidence type="ECO:0000256" key="8">
    <source>
        <dbReference type="SAM" id="Phobius"/>
    </source>
</evidence>
<dbReference type="GO" id="GO:0008324">
    <property type="term" value="F:monoatomic cation transmembrane transporter activity"/>
    <property type="evidence" value="ECO:0007669"/>
    <property type="project" value="InterPro"/>
</dbReference>
<name>A0A3S4VH89_MYCCI</name>
<dbReference type="InterPro" id="IPR006037">
    <property type="entry name" value="RCK_C"/>
</dbReference>
<evidence type="ECO:0000256" key="4">
    <source>
        <dbReference type="ARBA" id="ARBA00022475"/>
    </source>
</evidence>
<feature type="transmembrane region" description="Helical" evidence="8">
    <location>
        <begin position="424"/>
        <end position="444"/>
    </location>
</feature>
<dbReference type="InterPro" id="IPR036721">
    <property type="entry name" value="RCK_C_sf"/>
</dbReference>
<evidence type="ECO:0000313" key="11">
    <source>
        <dbReference type="Proteomes" id="UP000282551"/>
    </source>
</evidence>
<feature type="transmembrane region" description="Helical" evidence="8">
    <location>
        <begin position="357"/>
        <end position="375"/>
    </location>
</feature>
<protein>
    <submittedName>
        <fullName evidence="10">Putative transporter</fullName>
    </submittedName>
</protein>
<dbReference type="PROSITE" id="PS51202">
    <property type="entry name" value="RCK_C"/>
    <property type="match status" value="1"/>
</dbReference>
<keyword evidence="7 8" id="KW-0472">Membrane</keyword>
<proteinExistence type="inferred from homology"/>
<keyword evidence="6 8" id="KW-1133">Transmembrane helix</keyword>
<dbReference type="PANTHER" id="PTHR30445">
    <property type="entry name" value="K(+)_H(+) ANTIPORTER SUBUNIT KHTT"/>
    <property type="match status" value="1"/>
</dbReference>
<dbReference type="Pfam" id="PF06826">
    <property type="entry name" value="Asp-Al_Ex"/>
    <property type="match status" value="2"/>
</dbReference>
<sequence>MQGFLDWFLERFIDSPLLTLFFCVGVGSLFGRIRFGPVSFGPAGALFVALALAAAEPDVSLPPIVTTLSLCLFCYVVGIAAGPSFINALRTGWKPVVVSVVAIIAMAGAALGVGRALGFDIGTIAGAFSGAGTATAALGATQQQLADGGTIPIEPAIGYAVAYPITVFLTILACSYLVGAGRRKPTAEDRETMPPIVVRTLELLGDPNLSVHGLESRYETVVSRLTRDGRTVVAHEAERLVAGDLLTITAREDVADRLVNELGRAATHEPWLDRRSIDFRRITLSNSDYIGRELHELRMEERFDAVVSRVRRGDVDIIAGPDLILQSGDRLRVTAPRDRLAEITRDLGDSERAAGDINAIGLGLGLTIGLLLAFVELPLPGGGTLVLGTATAPLIVGLVLGAFGRTGPVVWTLPGNVANTLNQFALLVFLAAVGTGAGGGLVEALQADGIALVILGGAISAVHALICIVGLRSVLGYGTARALGGLTGSQLNPAPYAYAMNRVPDQRVALGYAVLFPVSMIFKVLLAQLLVVYF</sequence>
<comment type="subcellular location">
    <subcellularLocation>
        <location evidence="1">Cell membrane</location>
        <topology evidence="1">Multi-pass membrane protein</topology>
    </subcellularLocation>
</comment>
<gene>
    <name evidence="10" type="ORF">NCTC10485_01821</name>
</gene>
<dbReference type="SUPFAM" id="SSF116726">
    <property type="entry name" value="TrkA C-terminal domain-like"/>
    <property type="match status" value="1"/>
</dbReference>
<keyword evidence="3" id="KW-0813">Transport</keyword>
<keyword evidence="11" id="KW-1185">Reference proteome</keyword>